<sequence>MHIDHYDWTGADGVGGREAMLRFSTGTPRVVLALPLFEEFNRTRAFGVTLLRALARRGIGGLLPDWPGTNESPVPSSDATLAMIQAAYQSVLVSCTPLFALGIRSGALFDARASVRGRWHLSPVSGTELARELARQTSDDGTISGNLVSSAFRAELGAASLGSARVVRFDSDPRDADLKLAGSPLWRRAEPGNDPALAEVLAADITHWVATCDG</sequence>
<evidence type="ECO:0000313" key="1">
    <source>
        <dbReference type="EMBL" id="TPG12477.1"/>
    </source>
</evidence>
<protein>
    <submittedName>
        <fullName evidence="1">Uncharacterized protein</fullName>
    </submittedName>
</protein>
<comment type="caution">
    <text evidence="1">The sequence shown here is derived from an EMBL/GenBank/DDBJ whole genome shotgun (WGS) entry which is preliminary data.</text>
</comment>
<accession>A0A502CH26</accession>
<name>A0A502CH26_9SPHN</name>
<dbReference type="EMBL" id="RCZK01000006">
    <property type="protein sequence ID" value="TPG12477.1"/>
    <property type="molecule type" value="Genomic_DNA"/>
</dbReference>
<organism evidence="1 2">
    <name type="scientific">Sphingomonas oligophenolica</name>
    <dbReference type="NCBI Taxonomy" id="301154"/>
    <lineage>
        <taxon>Bacteria</taxon>
        <taxon>Pseudomonadati</taxon>
        <taxon>Pseudomonadota</taxon>
        <taxon>Alphaproteobacteria</taxon>
        <taxon>Sphingomonadales</taxon>
        <taxon>Sphingomonadaceae</taxon>
        <taxon>Sphingomonas</taxon>
    </lineage>
</organism>
<keyword evidence="2" id="KW-1185">Reference proteome</keyword>
<reference evidence="1 2" key="1">
    <citation type="journal article" date="2019" name="Environ. Microbiol.">
        <title>Species interactions and distinct microbial communities in high Arctic permafrost affected cryosols are associated with the CH4 and CO2 gas fluxes.</title>
        <authorList>
            <person name="Altshuler I."/>
            <person name="Hamel J."/>
            <person name="Turney S."/>
            <person name="Magnuson E."/>
            <person name="Levesque R."/>
            <person name="Greer C."/>
            <person name="Whyte L.G."/>
        </authorList>
    </citation>
    <scope>NUCLEOTIDE SEQUENCE [LARGE SCALE GENOMIC DNA]</scope>
    <source>
        <strain evidence="1 2">S5.1</strain>
    </source>
</reference>
<dbReference type="Proteomes" id="UP000318413">
    <property type="component" value="Unassembled WGS sequence"/>
</dbReference>
<gene>
    <name evidence="1" type="ORF">EAH84_09430</name>
</gene>
<dbReference type="AlphaFoldDB" id="A0A502CH26"/>
<dbReference type="OrthoDB" id="7390151at2"/>
<dbReference type="RefSeq" id="WP_140871164.1">
    <property type="nucleotide sequence ID" value="NZ_RCZK01000006.1"/>
</dbReference>
<proteinExistence type="predicted"/>
<evidence type="ECO:0000313" key="2">
    <source>
        <dbReference type="Proteomes" id="UP000318413"/>
    </source>
</evidence>